<accession>A0A0E0K170</accession>
<sequence>MDGRKKTIELVAMAMEGRSSWMEESRRRPEVKISDGGADRQTAMAMAARNSGVYLPLKRWGFS</sequence>
<evidence type="ECO:0000256" key="1">
    <source>
        <dbReference type="SAM" id="MobiDB-lite"/>
    </source>
</evidence>
<reference evidence="2" key="1">
    <citation type="submission" date="2015-04" db="UniProtKB">
        <authorList>
            <consortium name="EnsemblPlants"/>
        </authorList>
    </citation>
    <scope>IDENTIFICATION</scope>
</reference>
<reference evidence="2" key="2">
    <citation type="submission" date="2018-05" db="EMBL/GenBank/DDBJ databases">
        <title>OpunRS2 (Oryza punctata Reference Sequence Version 2).</title>
        <authorList>
            <person name="Zhang J."/>
            <person name="Kudrna D."/>
            <person name="Lee S."/>
            <person name="Talag J."/>
            <person name="Welchert J."/>
            <person name="Wing R.A."/>
        </authorList>
    </citation>
    <scope>NUCLEOTIDE SEQUENCE [LARGE SCALE GENOMIC DNA]</scope>
</reference>
<organism evidence="2">
    <name type="scientific">Oryza punctata</name>
    <name type="common">Red rice</name>
    <dbReference type="NCBI Taxonomy" id="4537"/>
    <lineage>
        <taxon>Eukaryota</taxon>
        <taxon>Viridiplantae</taxon>
        <taxon>Streptophyta</taxon>
        <taxon>Embryophyta</taxon>
        <taxon>Tracheophyta</taxon>
        <taxon>Spermatophyta</taxon>
        <taxon>Magnoliopsida</taxon>
        <taxon>Liliopsida</taxon>
        <taxon>Poales</taxon>
        <taxon>Poaceae</taxon>
        <taxon>BOP clade</taxon>
        <taxon>Oryzoideae</taxon>
        <taxon>Oryzeae</taxon>
        <taxon>Oryzinae</taxon>
        <taxon>Oryza</taxon>
    </lineage>
</organism>
<dbReference type="EnsemblPlants" id="OPUNC02G18650.3">
    <property type="protein sequence ID" value="OPUNC02G18650.3"/>
    <property type="gene ID" value="OPUNC02G18650"/>
</dbReference>
<feature type="region of interest" description="Disordered" evidence="1">
    <location>
        <begin position="19"/>
        <end position="38"/>
    </location>
</feature>
<dbReference type="AlphaFoldDB" id="A0A0E0K170"/>
<keyword evidence="3" id="KW-1185">Reference proteome</keyword>
<dbReference type="Gramene" id="OPUNC02G18650.3">
    <property type="protein sequence ID" value="OPUNC02G18650.3"/>
    <property type="gene ID" value="OPUNC02G18650"/>
</dbReference>
<name>A0A0E0K170_ORYPU</name>
<protein>
    <submittedName>
        <fullName evidence="2">Uncharacterized protein</fullName>
    </submittedName>
</protein>
<feature type="compositionally biased region" description="Basic and acidic residues" evidence="1">
    <location>
        <begin position="21"/>
        <end position="33"/>
    </location>
</feature>
<evidence type="ECO:0000313" key="3">
    <source>
        <dbReference type="Proteomes" id="UP000026962"/>
    </source>
</evidence>
<proteinExistence type="predicted"/>
<evidence type="ECO:0000313" key="2">
    <source>
        <dbReference type="EnsemblPlants" id="OPUNC02G18650.3"/>
    </source>
</evidence>
<dbReference type="HOGENOM" id="CLU_2889749_0_0_1"/>
<dbReference type="Proteomes" id="UP000026962">
    <property type="component" value="Chromosome 2"/>
</dbReference>